<evidence type="ECO:0000256" key="7">
    <source>
        <dbReference type="ARBA" id="ARBA00022723"/>
    </source>
</evidence>
<dbReference type="GO" id="GO:0008270">
    <property type="term" value="F:zinc ion binding"/>
    <property type="evidence" value="ECO:0007669"/>
    <property type="project" value="UniProtKB-KW"/>
</dbReference>
<evidence type="ECO:0000256" key="15">
    <source>
        <dbReference type="SAM" id="MobiDB-lite"/>
    </source>
</evidence>
<dbReference type="Gene3D" id="2.30.30.40">
    <property type="entry name" value="SH3 Domains"/>
    <property type="match status" value="4"/>
</dbReference>
<dbReference type="PROSITE" id="PS50089">
    <property type="entry name" value="ZF_RING_2"/>
    <property type="match status" value="1"/>
</dbReference>
<keyword evidence="7" id="KW-0479">Metal-binding</keyword>
<keyword evidence="6" id="KW-0808">Transferase</keyword>
<dbReference type="EC" id="2.3.2.27" evidence="4"/>
<keyword evidence="9 13" id="KW-0863">Zinc-finger</keyword>
<name>A0A8C4X7Z3_ERPCA</name>
<feature type="region of interest" description="Disordered" evidence="15">
    <location>
        <begin position="82"/>
        <end position="107"/>
    </location>
</feature>
<evidence type="ECO:0000256" key="1">
    <source>
        <dbReference type="ARBA" id="ARBA00000900"/>
    </source>
</evidence>
<dbReference type="Ensembl" id="ENSECRT00000012395.1">
    <property type="protein sequence ID" value="ENSECRP00000012197.1"/>
    <property type="gene ID" value="ENSECRG00000008126.1"/>
</dbReference>
<evidence type="ECO:0000256" key="11">
    <source>
        <dbReference type="ARBA" id="ARBA00022833"/>
    </source>
</evidence>
<evidence type="ECO:0000313" key="18">
    <source>
        <dbReference type="Ensembl" id="ENSECRP00000012197.1"/>
    </source>
</evidence>
<dbReference type="PRINTS" id="PR00499">
    <property type="entry name" value="P67PHOX"/>
</dbReference>
<dbReference type="Gene3D" id="3.30.40.10">
    <property type="entry name" value="Zinc/RING finger domain, C3HC4 (zinc finger)"/>
    <property type="match status" value="1"/>
</dbReference>
<evidence type="ECO:0000256" key="2">
    <source>
        <dbReference type="ARBA" id="ARBA00004906"/>
    </source>
</evidence>
<protein>
    <recommendedName>
        <fullName evidence="4">RING-type E3 ubiquitin transferase</fullName>
        <ecNumber evidence="4">2.3.2.27</ecNumber>
    </recommendedName>
</protein>
<dbReference type="Pfam" id="PF00018">
    <property type="entry name" value="SH3_1"/>
    <property type="match status" value="1"/>
</dbReference>
<proteinExistence type="inferred from homology"/>
<keyword evidence="10" id="KW-0833">Ubl conjugation pathway</keyword>
<dbReference type="InterPro" id="IPR036028">
    <property type="entry name" value="SH3-like_dom_sf"/>
</dbReference>
<dbReference type="InterPro" id="IPR001841">
    <property type="entry name" value="Znf_RING"/>
</dbReference>
<organism evidence="18 19">
    <name type="scientific">Erpetoichthys calabaricus</name>
    <name type="common">Rope fish</name>
    <name type="synonym">Calamoichthys calabaricus</name>
    <dbReference type="NCBI Taxonomy" id="27687"/>
    <lineage>
        <taxon>Eukaryota</taxon>
        <taxon>Metazoa</taxon>
        <taxon>Chordata</taxon>
        <taxon>Craniata</taxon>
        <taxon>Vertebrata</taxon>
        <taxon>Euteleostomi</taxon>
        <taxon>Actinopterygii</taxon>
        <taxon>Polypteriformes</taxon>
        <taxon>Polypteridae</taxon>
        <taxon>Erpetoichthys</taxon>
    </lineage>
</organism>
<evidence type="ECO:0000259" key="17">
    <source>
        <dbReference type="PROSITE" id="PS50089"/>
    </source>
</evidence>
<dbReference type="PANTHER" id="PTHR14167">
    <property type="entry name" value="SH3 DOMAIN-CONTAINING"/>
    <property type="match status" value="1"/>
</dbReference>
<feature type="region of interest" description="Disordered" evidence="15">
    <location>
        <begin position="250"/>
        <end position="288"/>
    </location>
</feature>
<comment type="similarity">
    <text evidence="3">Belongs to the SH3RF family.</text>
</comment>
<dbReference type="InterPro" id="IPR013083">
    <property type="entry name" value="Znf_RING/FYVE/PHD"/>
</dbReference>
<evidence type="ECO:0000313" key="19">
    <source>
        <dbReference type="Proteomes" id="UP000694620"/>
    </source>
</evidence>
<reference evidence="18" key="2">
    <citation type="submission" date="2025-08" db="UniProtKB">
        <authorList>
            <consortium name="Ensembl"/>
        </authorList>
    </citation>
    <scope>IDENTIFICATION</scope>
</reference>
<dbReference type="FunFam" id="3.30.40.10:FF:000077">
    <property type="entry name" value="E3 ubiquitin-protein ligase SH3RF1 isoform X1"/>
    <property type="match status" value="1"/>
</dbReference>
<dbReference type="InterPro" id="IPR050384">
    <property type="entry name" value="Endophilin_SH3RF"/>
</dbReference>
<dbReference type="InterPro" id="IPR001452">
    <property type="entry name" value="SH3_domain"/>
</dbReference>
<evidence type="ECO:0000256" key="12">
    <source>
        <dbReference type="ARBA" id="ARBA00022843"/>
    </source>
</evidence>
<feature type="region of interest" description="Disordered" evidence="15">
    <location>
        <begin position="580"/>
        <end position="612"/>
    </location>
</feature>
<dbReference type="SMART" id="SM00184">
    <property type="entry name" value="RING"/>
    <property type="match status" value="1"/>
</dbReference>
<sequence>MEDLAFSGLLDCPVCFERLNVTARVLPCQHTFCNPCLLRLTYAGTEFRCPECRTPIGCGIEELPANLLLVRLLESIKKVSNGASSSGQLSQDSPDKKSSKNPESQVKMLSEVRRSLGGVPCARALFDYGGNDPRHLKFKPGDIILLKRQVDDNWFHGEVNGASGLIPASYVQIITKLPQPPPLCRALYTFEMKEKEDVDKHCLMFAKDDIITVIRRVDENWAEGKLGNKVGIFPLLFTEPNSTAAKLLGKGKARSLPESRSALRKSSRSGLFNGGKKSSRQPSMTSTLNRLNRLAQPPGNERQAVDISSPVLISSSNPAVTTQFGDWTGEGPPAASCQVSRASFGKTQSLDFSSSCSPPAMAHHGLSCPVENVPLKKQVSVSVCTVLYPYVPQRPEELELQKGEMIGIYGKHQEGWLRGLSLRTGKGGILPGNYVTPVLRRSPSVVEPLPATPQLGKRSLSVRPQTPITTLDRTHTEGTTRPAVHPLSVSMSAPLTTTGVARVMTQQSGTLGRVPVKHGFTTLQKGSSVYANTTLRPATSAMMRAQLSDPTLTVPRPLNAASAPVTTLVWQNYPGNLTKTGLRNPERISPPSGNMMPLEKREPAGSEPIAKSPVTPQSILVKPDATKNYLEKPMKTVRFQTHSTPHVKRNNSEPLPHGHQKPWLEDTNTGIGAQEVHGYQGSVVCHSRARSFPVATDSKVARHKKTNSLDLSASDEQLQIPQNFSTKKLFTGLLMPGRYKAVAPHGAQSEMELDLKEGDVLLVKKSWQDGWLQGTNEQTGKSGLFPYSCLTCLEMQS</sequence>
<keyword evidence="12" id="KW-0832">Ubl conjugation</keyword>
<evidence type="ECO:0000256" key="13">
    <source>
        <dbReference type="PROSITE-ProRule" id="PRU00175"/>
    </source>
</evidence>
<evidence type="ECO:0000259" key="16">
    <source>
        <dbReference type="PROSITE" id="PS50002"/>
    </source>
</evidence>
<dbReference type="SUPFAM" id="SSF57850">
    <property type="entry name" value="RING/U-box"/>
    <property type="match status" value="1"/>
</dbReference>
<evidence type="ECO:0000256" key="5">
    <source>
        <dbReference type="ARBA" id="ARBA00022443"/>
    </source>
</evidence>
<evidence type="ECO:0000256" key="10">
    <source>
        <dbReference type="ARBA" id="ARBA00022786"/>
    </source>
</evidence>
<feature type="domain" description="SH3" evidence="16">
    <location>
        <begin position="179"/>
        <end position="243"/>
    </location>
</feature>
<gene>
    <name evidence="18" type="primary">SH3RF2</name>
</gene>
<dbReference type="Pfam" id="PF13923">
    <property type="entry name" value="zf-C3HC4_2"/>
    <property type="match status" value="1"/>
</dbReference>
<feature type="domain" description="RING-type" evidence="17">
    <location>
        <begin position="12"/>
        <end position="53"/>
    </location>
</feature>
<dbReference type="Proteomes" id="UP000694620">
    <property type="component" value="Chromosome 11"/>
</dbReference>
<evidence type="ECO:0000256" key="9">
    <source>
        <dbReference type="ARBA" id="ARBA00022771"/>
    </source>
</evidence>
<keyword evidence="19" id="KW-1185">Reference proteome</keyword>
<dbReference type="PROSITE" id="PS50002">
    <property type="entry name" value="SH3"/>
    <property type="match status" value="4"/>
</dbReference>
<dbReference type="PROSITE" id="PS00518">
    <property type="entry name" value="ZF_RING_1"/>
    <property type="match status" value="1"/>
</dbReference>
<dbReference type="SMART" id="SM00326">
    <property type="entry name" value="SH3"/>
    <property type="match status" value="4"/>
</dbReference>
<dbReference type="FunFam" id="2.30.30.40:FF:000063">
    <property type="entry name" value="Putative E3 ubiquitin-protein ligase SH3RF1"/>
    <property type="match status" value="1"/>
</dbReference>
<keyword evidence="5 14" id="KW-0728">SH3 domain</keyword>
<dbReference type="GeneTree" id="ENSGT00940000160067"/>
<feature type="domain" description="SH3" evidence="16">
    <location>
        <begin position="117"/>
        <end position="176"/>
    </location>
</feature>
<evidence type="ECO:0000256" key="14">
    <source>
        <dbReference type="PROSITE-ProRule" id="PRU00192"/>
    </source>
</evidence>
<feature type="domain" description="SH3" evidence="16">
    <location>
        <begin position="734"/>
        <end position="795"/>
    </location>
</feature>
<keyword evidence="8" id="KW-0677">Repeat</keyword>
<dbReference type="SUPFAM" id="SSF50044">
    <property type="entry name" value="SH3-domain"/>
    <property type="match status" value="4"/>
</dbReference>
<evidence type="ECO:0000256" key="3">
    <source>
        <dbReference type="ARBA" id="ARBA00008649"/>
    </source>
</evidence>
<dbReference type="Pfam" id="PF14604">
    <property type="entry name" value="SH3_9"/>
    <property type="match status" value="2"/>
</dbReference>
<feature type="domain" description="SH3" evidence="16">
    <location>
        <begin position="379"/>
        <end position="440"/>
    </location>
</feature>
<dbReference type="Pfam" id="PF07653">
    <property type="entry name" value="SH3_2"/>
    <property type="match status" value="1"/>
</dbReference>
<evidence type="ECO:0000256" key="4">
    <source>
        <dbReference type="ARBA" id="ARBA00012483"/>
    </source>
</evidence>
<accession>A0A8C4X7Z3</accession>
<dbReference type="GO" id="GO:0061630">
    <property type="term" value="F:ubiquitin protein ligase activity"/>
    <property type="evidence" value="ECO:0007669"/>
    <property type="project" value="UniProtKB-EC"/>
</dbReference>
<dbReference type="PANTHER" id="PTHR14167:SF60">
    <property type="entry name" value="E3 UBIQUITIN-PROTEIN LIGASE SH3RF2"/>
    <property type="match status" value="1"/>
</dbReference>
<comment type="pathway">
    <text evidence="2">Protein modification; protein ubiquitination.</text>
</comment>
<dbReference type="InterPro" id="IPR017907">
    <property type="entry name" value="Znf_RING_CS"/>
</dbReference>
<evidence type="ECO:0000256" key="8">
    <source>
        <dbReference type="ARBA" id="ARBA00022737"/>
    </source>
</evidence>
<reference evidence="18" key="3">
    <citation type="submission" date="2025-09" db="UniProtKB">
        <authorList>
            <consortium name="Ensembl"/>
        </authorList>
    </citation>
    <scope>IDENTIFICATION</scope>
</reference>
<feature type="compositionally biased region" description="Polar residues" evidence="15">
    <location>
        <begin position="82"/>
        <end position="92"/>
    </location>
</feature>
<dbReference type="AlphaFoldDB" id="A0A8C4X7Z3"/>
<keyword evidence="11" id="KW-0862">Zinc</keyword>
<evidence type="ECO:0000256" key="6">
    <source>
        <dbReference type="ARBA" id="ARBA00022679"/>
    </source>
</evidence>
<dbReference type="CDD" id="cd11787">
    <property type="entry name" value="SH3_SH3RF_2"/>
    <property type="match status" value="1"/>
</dbReference>
<comment type="catalytic activity">
    <reaction evidence="1">
        <text>S-ubiquitinyl-[E2 ubiquitin-conjugating enzyme]-L-cysteine + [acceptor protein]-L-lysine = [E2 ubiquitin-conjugating enzyme]-L-cysteine + N(6)-ubiquitinyl-[acceptor protein]-L-lysine.</text>
        <dbReference type="EC" id="2.3.2.27"/>
    </reaction>
</comment>
<reference evidence="18" key="1">
    <citation type="submission" date="2021-06" db="EMBL/GenBank/DDBJ databases">
        <authorList>
            <consortium name="Wellcome Sanger Institute Data Sharing"/>
        </authorList>
    </citation>
    <scope>NUCLEOTIDE SEQUENCE [LARGE SCALE GENOMIC DNA]</scope>
</reference>